<keyword evidence="4" id="KW-1185">Reference proteome</keyword>
<dbReference type="AlphaFoldDB" id="A0A2T0K8Y9"/>
<feature type="region of interest" description="Disordered" evidence="1">
    <location>
        <begin position="378"/>
        <end position="401"/>
    </location>
</feature>
<feature type="transmembrane region" description="Helical" evidence="2">
    <location>
        <begin position="120"/>
        <end position="142"/>
    </location>
</feature>
<keyword evidence="2" id="KW-1133">Transmembrane helix</keyword>
<dbReference type="OrthoDB" id="3402382at2"/>
<feature type="transmembrane region" description="Helical" evidence="2">
    <location>
        <begin position="154"/>
        <end position="174"/>
    </location>
</feature>
<feature type="transmembrane region" description="Helical" evidence="2">
    <location>
        <begin position="87"/>
        <end position="114"/>
    </location>
</feature>
<organism evidence="3 4">
    <name type="scientific">Actinoplanes italicus</name>
    <dbReference type="NCBI Taxonomy" id="113567"/>
    <lineage>
        <taxon>Bacteria</taxon>
        <taxon>Bacillati</taxon>
        <taxon>Actinomycetota</taxon>
        <taxon>Actinomycetes</taxon>
        <taxon>Micromonosporales</taxon>
        <taxon>Micromonosporaceae</taxon>
        <taxon>Actinoplanes</taxon>
    </lineage>
</organism>
<protein>
    <recommendedName>
        <fullName evidence="5">ABC-type transport system involved in multi-copper enzyme maturation permease subunit</fullName>
    </recommendedName>
</protein>
<evidence type="ECO:0000313" key="4">
    <source>
        <dbReference type="Proteomes" id="UP000239415"/>
    </source>
</evidence>
<feature type="transmembrane region" description="Helical" evidence="2">
    <location>
        <begin position="204"/>
        <end position="223"/>
    </location>
</feature>
<evidence type="ECO:0008006" key="5">
    <source>
        <dbReference type="Google" id="ProtNLM"/>
    </source>
</evidence>
<comment type="caution">
    <text evidence="3">The sequence shown here is derived from an EMBL/GenBank/DDBJ whole genome shotgun (WGS) entry which is preliminary data.</text>
</comment>
<gene>
    <name evidence="3" type="ORF">CLV67_110292</name>
</gene>
<proteinExistence type="predicted"/>
<name>A0A2T0K8Y9_9ACTN</name>
<keyword evidence="2" id="KW-0472">Membrane</keyword>
<dbReference type="RefSeq" id="WP_106322549.1">
    <property type="nucleotide sequence ID" value="NZ_BOMO01000049.1"/>
</dbReference>
<dbReference type="EMBL" id="PVMZ01000010">
    <property type="protein sequence ID" value="PRX19540.1"/>
    <property type="molecule type" value="Genomic_DNA"/>
</dbReference>
<evidence type="ECO:0000313" key="3">
    <source>
        <dbReference type="EMBL" id="PRX19540.1"/>
    </source>
</evidence>
<dbReference type="Proteomes" id="UP000239415">
    <property type="component" value="Unassembled WGS sequence"/>
</dbReference>
<accession>A0A2T0K8Y9</accession>
<feature type="transmembrane region" description="Helical" evidence="2">
    <location>
        <begin position="230"/>
        <end position="247"/>
    </location>
</feature>
<feature type="transmembrane region" description="Helical" evidence="2">
    <location>
        <begin position="49"/>
        <end position="66"/>
    </location>
</feature>
<reference evidence="3 4" key="1">
    <citation type="submission" date="2018-03" db="EMBL/GenBank/DDBJ databases">
        <title>Genomic Encyclopedia of Archaeal and Bacterial Type Strains, Phase II (KMG-II): from individual species to whole genera.</title>
        <authorList>
            <person name="Goeker M."/>
        </authorList>
    </citation>
    <scope>NUCLEOTIDE SEQUENCE [LARGE SCALE GENOMIC DNA]</scope>
    <source>
        <strain evidence="3 4">DSM 43146</strain>
    </source>
</reference>
<feature type="transmembrane region" description="Helical" evidence="2">
    <location>
        <begin position="12"/>
        <end position="29"/>
    </location>
</feature>
<keyword evidence="2" id="KW-0812">Transmembrane</keyword>
<evidence type="ECO:0000256" key="2">
    <source>
        <dbReference type="SAM" id="Phobius"/>
    </source>
</evidence>
<evidence type="ECO:0000256" key="1">
    <source>
        <dbReference type="SAM" id="MobiDB-lite"/>
    </source>
</evidence>
<sequence length="447" mass="47100">MSRVLSVQVRRFGVPGAALILLVGAVALYLVRGEWAVGWMALAMTQRSYLMLLCPLALAVGAWLAHRERRANVAELFAGTPRPAHQRALLTLTAVGGAAGLAYLLVLAVTAPWIAATARYLPATVFGVVTVGVLAVVASAWIGLAVGRLVPRPVTAPALAVVGFLAVLALPLGLEKQWLASLSSPAWAMDLLSDYQTVPGEVSAAQAILAIGVATAAAIVVAANRWRTRAAALLPIALGLALSAAVIPHDHQRMTFDPVAQQLVCTDDAPQVCVSRVHAGLLDEVTPHARQALSLLAKLPDPPTRAQENTNTYLDEKTIVRYGADTVAFDLDVDSDGHLKDTDTMLIRMLDAGGASAVGCPDGFDVPVERAAGAWISGREPVRDPDDPEITAGPGDPNPLSFDAEAAQLWEKLRQLPEKEALARVVAVREAALECRDATGLLDGSNR</sequence>